<keyword evidence="2" id="KW-0560">Oxidoreductase</keyword>
<dbReference type="InterPro" id="IPR002347">
    <property type="entry name" value="SDR_fam"/>
</dbReference>
<keyword evidence="5" id="KW-1185">Reference proteome</keyword>
<comment type="caution">
    <text evidence="4">The sequence shown here is derived from an EMBL/GenBank/DDBJ whole genome shotgun (WGS) entry which is preliminary data.</text>
</comment>
<evidence type="ECO:0000313" key="5">
    <source>
        <dbReference type="Proteomes" id="UP000602510"/>
    </source>
</evidence>
<dbReference type="SUPFAM" id="SSF51735">
    <property type="entry name" value="NAD(P)-binding Rossmann-fold domains"/>
    <property type="match status" value="1"/>
</dbReference>
<feature type="region of interest" description="Disordered" evidence="3">
    <location>
        <begin position="1"/>
        <end position="21"/>
    </location>
</feature>
<sequence>MGSSNSRPQVPGNWDASQIPSQKGKVAVITGSNSGIGYETALQLARNGAHVVLACRNEERGREAEASIREALATIPDAGTVELMQVDVSDLSSVKQFTEEFKKTHNRLNLLINNAGIMGGVYIKTVDGYERQFATNHLGHFALTAHFFDLVKESTPARIINVSSMTHRNATWAFDEDAIMVTNEPKYSQWLNYANTKLCNILFTFELDRRVKAAGLEGHCCRVPPWHHVHEPTDGAVHA</sequence>
<gene>
    <name evidence="4" type="ORF">GN244_ATG12503</name>
</gene>
<dbReference type="InterPro" id="IPR036291">
    <property type="entry name" value="NAD(P)-bd_dom_sf"/>
</dbReference>
<name>A0A833VZJ0_PHYIN</name>
<dbReference type="PANTHER" id="PTHR24320">
    <property type="entry name" value="RETINOL DEHYDROGENASE"/>
    <property type="match status" value="1"/>
</dbReference>
<comment type="similarity">
    <text evidence="1">Belongs to the short-chain dehydrogenases/reductases (SDR) family.</text>
</comment>
<proteinExistence type="inferred from homology"/>
<dbReference type="AlphaFoldDB" id="A0A833VZJ0"/>
<protein>
    <submittedName>
        <fullName evidence="4">Short chain dehydrogenase</fullName>
    </submittedName>
</protein>
<dbReference type="EMBL" id="WSZM01000310">
    <property type="protein sequence ID" value="KAF4035509.1"/>
    <property type="molecule type" value="Genomic_DNA"/>
</dbReference>
<dbReference type="Gene3D" id="3.40.50.720">
    <property type="entry name" value="NAD(P)-binding Rossmann-like Domain"/>
    <property type="match status" value="1"/>
</dbReference>
<evidence type="ECO:0000313" key="4">
    <source>
        <dbReference type="EMBL" id="KAF4035509.1"/>
    </source>
</evidence>
<dbReference type="PANTHER" id="PTHR24320:SF148">
    <property type="entry name" value="NAD(P)-BINDING ROSSMANN-FOLD SUPERFAMILY PROTEIN"/>
    <property type="match status" value="1"/>
</dbReference>
<dbReference type="GO" id="GO:0016491">
    <property type="term" value="F:oxidoreductase activity"/>
    <property type="evidence" value="ECO:0007669"/>
    <property type="project" value="UniProtKB-KW"/>
</dbReference>
<accession>A0A833VZJ0</accession>
<organism evidence="4 5">
    <name type="scientific">Phytophthora infestans</name>
    <name type="common">Potato late blight agent</name>
    <name type="synonym">Botrytis infestans</name>
    <dbReference type="NCBI Taxonomy" id="4787"/>
    <lineage>
        <taxon>Eukaryota</taxon>
        <taxon>Sar</taxon>
        <taxon>Stramenopiles</taxon>
        <taxon>Oomycota</taxon>
        <taxon>Peronosporomycetes</taxon>
        <taxon>Peronosporales</taxon>
        <taxon>Peronosporaceae</taxon>
        <taxon>Phytophthora</taxon>
    </lineage>
</organism>
<evidence type="ECO:0000256" key="3">
    <source>
        <dbReference type="SAM" id="MobiDB-lite"/>
    </source>
</evidence>
<dbReference type="PRINTS" id="PR00081">
    <property type="entry name" value="GDHRDH"/>
</dbReference>
<evidence type="ECO:0000256" key="1">
    <source>
        <dbReference type="ARBA" id="ARBA00006484"/>
    </source>
</evidence>
<dbReference type="Proteomes" id="UP000602510">
    <property type="component" value="Unassembled WGS sequence"/>
</dbReference>
<dbReference type="Pfam" id="PF00106">
    <property type="entry name" value="adh_short"/>
    <property type="match status" value="1"/>
</dbReference>
<reference evidence="4" key="1">
    <citation type="submission" date="2020-04" db="EMBL/GenBank/DDBJ databases">
        <title>Hybrid Assembly of Korean Phytophthora infestans isolates.</title>
        <authorList>
            <person name="Prokchorchik M."/>
            <person name="Lee Y."/>
            <person name="Seo J."/>
            <person name="Cho J.-H."/>
            <person name="Park Y.-E."/>
            <person name="Jang D.-C."/>
            <person name="Im J.-S."/>
            <person name="Choi J.-G."/>
            <person name="Park H.-J."/>
            <person name="Lee G.-B."/>
            <person name="Lee Y.-G."/>
            <person name="Hong S.-Y."/>
            <person name="Cho K."/>
            <person name="Sohn K.H."/>
        </authorList>
    </citation>
    <scope>NUCLEOTIDE SEQUENCE</scope>
    <source>
        <strain evidence="4">KR_1_A1</strain>
    </source>
</reference>
<evidence type="ECO:0000256" key="2">
    <source>
        <dbReference type="ARBA" id="ARBA00023002"/>
    </source>
</evidence>